<dbReference type="EMBL" id="QGGL01000013">
    <property type="protein sequence ID" value="PWK09680.1"/>
    <property type="molecule type" value="Genomic_DNA"/>
</dbReference>
<dbReference type="SUPFAM" id="SSF55729">
    <property type="entry name" value="Acyl-CoA N-acyltransferases (Nat)"/>
    <property type="match status" value="1"/>
</dbReference>
<evidence type="ECO:0000313" key="2">
    <source>
        <dbReference type="EMBL" id="PWK09680.1"/>
    </source>
</evidence>
<dbReference type="Proteomes" id="UP000245634">
    <property type="component" value="Unassembled WGS sequence"/>
</dbReference>
<protein>
    <submittedName>
        <fullName evidence="2">Acetyltransferase (GNAT) family protein</fullName>
    </submittedName>
</protein>
<accession>A0A316D5Z8</accession>
<dbReference type="AlphaFoldDB" id="A0A316D5Z8"/>
<feature type="domain" description="N-acetyltransferase" evidence="1">
    <location>
        <begin position="5"/>
        <end position="162"/>
    </location>
</feature>
<dbReference type="RefSeq" id="WP_109690183.1">
    <property type="nucleotide sequence ID" value="NZ_QGGL01000013.1"/>
</dbReference>
<gene>
    <name evidence="2" type="ORF">C7459_113118</name>
</gene>
<organism evidence="2 3">
    <name type="scientific">Tumebacillus permanentifrigoris</name>
    <dbReference type="NCBI Taxonomy" id="378543"/>
    <lineage>
        <taxon>Bacteria</taxon>
        <taxon>Bacillati</taxon>
        <taxon>Bacillota</taxon>
        <taxon>Bacilli</taxon>
        <taxon>Bacillales</taxon>
        <taxon>Alicyclobacillaceae</taxon>
        <taxon>Tumebacillus</taxon>
    </lineage>
</organism>
<sequence length="162" mass="18441">MRFLENVTPVFTERHLDHLERYRASYGEDFFSPEAIAHQRAQVQSGHPSPRCGVNSKCFEIFHEGQHIGDLALILNHVADAGQPAEDRYELDLMIFHEHSAQGLAKQALQEFLELYKETYEQPLEALVRKANPLFAQVVHLLERAGFVVDGDLGADVVYVLR</sequence>
<dbReference type="InterPro" id="IPR016181">
    <property type="entry name" value="Acyl_CoA_acyltransferase"/>
</dbReference>
<keyword evidence="2" id="KW-0808">Transferase</keyword>
<comment type="caution">
    <text evidence="2">The sequence shown here is derived from an EMBL/GenBank/DDBJ whole genome shotgun (WGS) entry which is preliminary data.</text>
</comment>
<name>A0A316D5Z8_9BACL</name>
<dbReference type="PROSITE" id="PS51186">
    <property type="entry name" value="GNAT"/>
    <property type="match status" value="1"/>
</dbReference>
<keyword evidence="3" id="KW-1185">Reference proteome</keyword>
<dbReference type="InterPro" id="IPR000182">
    <property type="entry name" value="GNAT_dom"/>
</dbReference>
<evidence type="ECO:0000259" key="1">
    <source>
        <dbReference type="PROSITE" id="PS51186"/>
    </source>
</evidence>
<dbReference type="Gene3D" id="3.40.630.30">
    <property type="match status" value="1"/>
</dbReference>
<dbReference type="GO" id="GO:0016747">
    <property type="term" value="F:acyltransferase activity, transferring groups other than amino-acyl groups"/>
    <property type="evidence" value="ECO:0007669"/>
    <property type="project" value="InterPro"/>
</dbReference>
<proteinExistence type="predicted"/>
<evidence type="ECO:0000313" key="3">
    <source>
        <dbReference type="Proteomes" id="UP000245634"/>
    </source>
</evidence>
<reference evidence="2 3" key="1">
    <citation type="submission" date="2018-05" db="EMBL/GenBank/DDBJ databases">
        <title>Genomic Encyclopedia of Type Strains, Phase IV (KMG-IV): sequencing the most valuable type-strain genomes for metagenomic binning, comparative biology and taxonomic classification.</title>
        <authorList>
            <person name="Goeker M."/>
        </authorList>
    </citation>
    <scope>NUCLEOTIDE SEQUENCE [LARGE SCALE GENOMIC DNA]</scope>
    <source>
        <strain evidence="2 3">DSM 18773</strain>
    </source>
</reference>